<dbReference type="InterPro" id="IPR029278">
    <property type="entry name" value="Imm26"/>
</dbReference>
<dbReference type="Pfam" id="PF15428">
    <property type="entry name" value="Imm26"/>
    <property type="match status" value="1"/>
</dbReference>
<accession>A0ABP7PYP1</accession>
<organism evidence="1 2">
    <name type="scientific">Hymenobacter antarcticus</name>
    <dbReference type="NCBI Taxonomy" id="486270"/>
    <lineage>
        <taxon>Bacteria</taxon>
        <taxon>Pseudomonadati</taxon>
        <taxon>Bacteroidota</taxon>
        <taxon>Cytophagia</taxon>
        <taxon>Cytophagales</taxon>
        <taxon>Hymenobacteraceae</taxon>
        <taxon>Hymenobacter</taxon>
    </lineage>
</organism>
<protein>
    <recommendedName>
        <fullName evidence="3">Immunity protein 26</fullName>
    </recommendedName>
</protein>
<reference evidence="2" key="1">
    <citation type="journal article" date="2019" name="Int. J. Syst. Evol. Microbiol.">
        <title>The Global Catalogue of Microorganisms (GCM) 10K type strain sequencing project: providing services to taxonomists for standard genome sequencing and annotation.</title>
        <authorList>
            <consortium name="The Broad Institute Genomics Platform"/>
            <consortium name="The Broad Institute Genome Sequencing Center for Infectious Disease"/>
            <person name="Wu L."/>
            <person name="Ma J."/>
        </authorList>
    </citation>
    <scope>NUCLEOTIDE SEQUENCE [LARGE SCALE GENOMIC DNA]</scope>
    <source>
        <strain evidence="2">JCM 17217</strain>
    </source>
</reference>
<evidence type="ECO:0000313" key="2">
    <source>
        <dbReference type="Proteomes" id="UP001501556"/>
    </source>
</evidence>
<gene>
    <name evidence="1" type="ORF">GCM10022407_18920</name>
</gene>
<evidence type="ECO:0008006" key="3">
    <source>
        <dbReference type="Google" id="ProtNLM"/>
    </source>
</evidence>
<dbReference type="Proteomes" id="UP001501556">
    <property type="component" value="Unassembled WGS sequence"/>
</dbReference>
<name>A0ABP7PYP1_9BACT</name>
<dbReference type="RefSeq" id="WP_345123510.1">
    <property type="nucleotide sequence ID" value="NZ_BAABDI010000011.1"/>
</dbReference>
<proteinExistence type="predicted"/>
<evidence type="ECO:0000313" key="1">
    <source>
        <dbReference type="EMBL" id="GAA3973353.1"/>
    </source>
</evidence>
<sequence>MLWGFFFRTCGTRDDRKSFNRIDIEMARQRRTVGSIIEIDLGEGHFSYGRILDFASFAFYDIHVTKQEKDISKITNKPILFIIAVYNDVVSSGRWVKIGSEPLPQSLQILPTKFIQDALHLDRFELYYPNSGEIRPASKEACEGLERCAVWDANHVEDRLRDHFAGRPCKWMREDLELFA</sequence>
<comment type="caution">
    <text evidence="1">The sequence shown here is derived from an EMBL/GenBank/DDBJ whole genome shotgun (WGS) entry which is preliminary data.</text>
</comment>
<dbReference type="EMBL" id="BAABDI010000011">
    <property type="protein sequence ID" value="GAA3973353.1"/>
    <property type="molecule type" value="Genomic_DNA"/>
</dbReference>
<keyword evidence="2" id="KW-1185">Reference proteome</keyword>